<name>A0A7Z0MPA5_9GAMM</name>
<comment type="caution">
    <text evidence="2">The sequence shown here is derived from an EMBL/GenBank/DDBJ whole genome shotgun (WGS) entry which is preliminary data.</text>
</comment>
<evidence type="ECO:0000256" key="1">
    <source>
        <dbReference type="SAM" id="MobiDB-lite"/>
    </source>
</evidence>
<dbReference type="EMBL" id="JACCHS010000137">
    <property type="protein sequence ID" value="NYT47370.1"/>
    <property type="molecule type" value="Genomic_DNA"/>
</dbReference>
<dbReference type="AlphaFoldDB" id="A0A7Z0MPA5"/>
<organism evidence="2 3">
    <name type="scientific">Candidatus Methanofishera endochildressiae</name>
    <dbReference type="NCBI Taxonomy" id="2738884"/>
    <lineage>
        <taxon>Bacteria</taxon>
        <taxon>Pseudomonadati</taxon>
        <taxon>Pseudomonadota</taxon>
        <taxon>Gammaproteobacteria</taxon>
        <taxon>Candidatus Methanofishera</taxon>
    </lineage>
</organism>
<feature type="region of interest" description="Disordered" evidence="1">
    <location>
        <begin position="30"/>
        <end position="56"/>
    </location>
</feature>
<accession>A0A7Z0MPA5</accession>
<evidence type="ECO:0000313" key="3">
    <source>
        <dbReference type="Proteomes" id="UP000537890"/>
    </source>
</evidence>
<evidence type="ECO:0000313" key="2">
    <source>
        <dbReference type="EMBL" id="NYT47370.1"/>
    </source>
</evidence>
<gene>
    <name evidence="2" type="ORF">H0A75_07145</name>
</gene>
<dbReference type="Proteomes" id="UP000537890">
    <property type="component" value="Unassembled WGS sequence"/>
</dbReference>
<proteinExistence type="predicted"/>
<reference evidence="2 3" key="1">
    <citation type="submission" date="2020-05" db="EMBL/GenBank/DDBJ databases">
        <title>Horizontal transmission and recombination maintain forever young bacterial symbiont genomes.</title>
        <authorList>
            <person name="Russell S.L."/>
            <person name="Pepper-Tunick E."/>
            <person name="Svedberg J."/>
            <person name="Byrne A."/>
            <person name="Ruelas Castillo J."/>
            <person name="Vollmers C."/>
            <person name="Beinart R.A."/>
            <person name="Corbett-Detig R."/>
        </authorList>
    </citation>
    <scope>NUCLEOTIDE SEQUENCE [LARGE SCALE GENOMIC DNA]</scope>
    <source>
        <strain evidence="2">4727-3</strain>
    </source>
</reference>
<sequence>MVVGIRGLCRIAKNGLILNILTVTSNTIDTGSVKSDKRMQRVRKTSLSRRKEEETQ</sequence>
<protein>
    <submittedName>
        <fullName evidence="2">Uncharacterized protein</fullName>
    </submittedName>
</protein>